<evidence type="ECO:0000313" key="2">
    <source>
        <dbReference type="EMBL" id="GMQ32565.1"/>
    </source>
</evidence>
<comment type="caution">
    <text evidence="2">The sequence shown here is derived from an EMBL/GenBank/DDBJ whole genome shotgun (WGS) entry which is preliminary data.</text>
</comment>
<dbReference type="Proteomes" id="UP001307705">
    <property type="component" value="Unassembled WGS sequence"/>
</dbReference>
<proteinExistence type="predicted"/>
<name>A0ABQ6PZ21_9BACT</name>
<gene>
    <name evidence="2" type="ORF">Ataiwa_08370</name>
</gene>
<dbReference type="InterPro" id="IPR045916">
    <property type="entry name" value="DUF5777"/>
</dbReference>
<evidence type="ECO:0000313" key="3">
    <source>
        <dbReference type="Proteomes" id="UP001307705"/>
    </source>
</evidence>
<dbReference type="EMBL" id="BTPE01000002">
    <property type="protein sequence ID" value="GMQ32565.1"/>
    <property type="molecule type" value="Genomic_DNA"/>
</dbReference>
<feature type="domain" description="DUF5777" evidence="1">
    <location>
        <begin position="51"/>
        <end position="308"/>
    </location>
</feature>
<keyword evidence="3" id="KW-1185">Reference proteome</keyword>
<evidence type="ECO:0000259" key="1">
    <source>
        <dbReference type="Pfam" id="PF19089"/>
    </source>
</evidence>
<reference evidence="2 3" key="1">
    <citation type="submission" date="2023-08" db="EMBL/GenBank/DDBJ databases">
        <title>Draft genome sequence of Algoriphagus taiwanensis.</title>
        <authorList>
            <person name="Takatani N."/>
            <person name="Hosokawa M."/>
            <person name="Sawabe T."/>
        </authorList>
    </citation>
    <scope>NUCLEOTIDE SEQUENCE [LARGE SCALE GENOMIC DNA]</scope>
    <source>
        <strain evidence="2 3">JCM 19755</strain>
    </source>
</reference>
<protein>
    <submittedName>
        <fullName evidence="2">DUF5777 family beta-barrel protein</fullName>
    </submittedName>
</protein>
<organism evidence="2 3">
    <name type="scientific">Algoriphagus taiwanensis</name>
    <dbReference type="NCBI Taxonomy" id="1445656"/>
    <lineage>
        <taxon>Bacteria</taxon>
        <taxon>Pseudomonadati</taxon>
        <taxon>Bacteroidota</taxon>
        <taxon>Cytophagia</taxon>
        <taxon>Cytophagales</taxon>
        <taxon>Cyclobacteriaceae</taxon>
        <taxon>Algoriphagus</taxon>
    </lineage>
</organism>
<accession>A0ABQ6PZ21</accession>
<dbReference type="Pfam" id="PF19089">
    <property type="entry name" value="DUF5777"/>
    <property type="match status" value="1"/>
</dbReference>
<sequence>MERISNYIVGLAFILVLFGLGQISPALAQDDLLQMLEKEQSKKPFYTLATFKATRLINGQTIETISKNHLNFWISHRFGAVNSGFLANFFGLDEAKIRLGLEYGLTDNWLIGAGRSSLEKTYDFYTKYKVLRQSNKFPVTVTGLAGWAINTMETGYSMESGSEMRFNSNLERYSYWGQVLMARKFNERLSLQVMPTFLHYNKVEDPSIPNDLWALGIGGRYKLTKRFTLSGEYYHSFSDPGAYEASAGKTYPYHDAISIGVDIETGGHVFQLHFTNSRGMIEKHFIGQTVGSWEDGDIYYGFNISRTFSFDKAAKHKNK</sequence>